<gene>
    <name evidence="1" type="ORF">AWE51_07805</name>
</gene>
<dbReference type="AlphaFoldDB" id="A0A162Z4P1"/>
<reference evidence="1 2" key="1">
    <citation type="submission" date="2016-01" db="EMBL/GenBank/DDBJ databases">
        <title>The draft genome sequence of Aquimarina sp. RZW4-3-2.</title>
        <authorList>
            <person name="Wang Y."/>
        </authorList>
    </citation>
    <scope>NUCLEOTIDE SEQUENCE [LARGE SCALE GENOMIC DNA]</scope>
    <source>
        <strain evidence="1 2">RZW4-3-2</strain>
    </source>
</reference>
<comment type="caution">
    <text evidence="1">The sequence shown here is derived from an EMBL/GenBank/DDBJ whole genome shotgun (WGS) entry which is preliminary data.</text>
</comment>
<name>A0A162Z4P1_9FLAO</name>
<dbReference type="Proteomes" id="UP000076715">
    <property type="component" value="Unassembled WGS sequence"/>
</dbReference>
<accession>A0A162Z4P1</accession>
<evidence type="ECO:0000313" key="1">
    <source>
        <dbReference type="EMBL" id="KZS39552.1"/>
    </source>
</evidence>
<keyword evidence="2" id="KW-1185">Reference proteome</keyword>
<dbReference type="RefSeq" id="WP_066315115.1">
    <property type="nucleotide sequence ID" value="NZ_LQRT01000024.1"/>
</dbReference>
<evidence type="ECO:0008006" key="3">
    <source>
        <dbReference type="Google" id="ProtNLM"/>
    </source>
</evidence>
<dbReference type="EMBL" id="LQRT01000024">
    <property type="protein sequence ID" value="KZS39552.1"/>
    <property type="molecule type" value="Genomic_DNA"/>
</dbReference>
<evidence type="ECO:0000313" key="2">
    <source>
        <dbReference type="Proteomes" id="UP000076715"/>
    </source>
</evidence>
<organism evidence="1 2">
    <name type="scientific">Aquimarina aggregata</name>
    <dbReference type="NCBI Taxonomy" id="1642818"/>
    <lineage>
        <taxon>Bacteria</taxon>
        <taxon>Pseudomonadati</taxon>
        <taxon>Bacteroidota</taxon>
        <taxon>Flavobacteriia</taxon>
        <taxon>Flavobacteriales</taxon>
        <taxon>Flavobacteriaceae</taxon>
        <taxon>Aquimarina</taxon>
    </lineage>
</organism>
<sequence>MKNYLIIFLFISGNIFSQSIGELKKTAKRDAQATIQASVDRNLSTILKYTHPTVFKAYGEQKLMETMNDIFRTMDAQKIKIKDFKIDEVTEVKKEGNQYKSLVKNTINMDFNGRSVTLKSSLFGFYNKKKAQWYFVESNKLLDDPDTKKLFPKFKTDIEIPLDEHIADDY</sequence>
<proteinExistence type="predicted"/>
<protein>
    <recommendedName>
        <fullName evidence="3">Nuclear transport factor 2 family protein</fullName>
    </recommendedName>
</protein>
<dbReference type="OrthoDB" id="670350at2"/>